<keyword evidence="9" id="KW-0378">Hydrolase</keyword>
<evidence type="ECO:0000256" key="4">
    <source>
        <dbReference type="ARBA" id="ARBA00012045"/>
    </source>
</evidence>
<evidence type="ECO:0000256" key="2">
    <source>
        <dbReference type="ARBA" id="ARBA00002933"/>
    </source>
</evidence>
<comment type="caution">
    <text evidence="16">The sequence shown here is derived from an EMBL/GenBank/DDBJ whole genome shotgun (WGS) entry which is preliminary data.</text>
</comment>
<dbReference type="Gene3D" id="1.10.340.30">
    <property type="entry name" value="Hypothetical protein, domain 2"/>
    <property type="match status" value="1"/>
</dbReference>
<evidence type="ECO:0000256" key="7">
    <source>
        <dbReference type="ARBA" id="ARBA00022723"/>
    </source>
</evidence>
<evidence type="ECO:0000259" key="15">
    <source>
        <dbReference type="SMART" id="SM00478"/>
    </source>
</evidence>
<dbReference type="EMBL" id="JAXCLW010000003">
    <property type="protein sequence ID" value="MDY0883942.1"/>
    <property type="molecule type" value="Genomic_DNA"/>
</dbReference>
<dbReference type="InterPro" id="IPR029119">
    <property type="entry name" value="MutY_C"/>
</dbReference>
<dbReference type="InterPro" id="IPR000445">
    <property type="entry name" value="HhH_motif"/>
</dbReference>
<evidence type="ECO:0000256" key="6">
    <source>
        <dbReference type="ARBA" id="ARBA00022485"/>
    </source>
</evidence>
<evidence type="ECO:0000256" key="5">
    <source>
        <dbReference type="ARBA" id="ARBA00022023"/>
    </source>
</evidence>
<evidence type="ECO:0000256" key="1">
    <source>
        <dbReference type="ARBA" id="ARBA00000843"/>
    </source>
</evidence>
<dbReference type="CDD" id="cd00056">
    <property type="entry name" value="ENDO3c"/>
    <property type="match status" value="1"/>
</dbReference>
<comment type="function">
    <text evidence="2">Adenine glycosylase active on G-A mispairs. MutY also corrects error-prone DNA synthesis past GO lesions which are due to the oxidatively damaged form of guanine: 7,8-dihydro-8-oxoguanine (8-oxo-dGTP).</text>
</comment>
<evidence type="ECO:0000256" key="13">
    <source>
        <dbReference type="ARBA" id="ARBA00023295"/>
    </source>
</evidence>
<dbReference type="Pfam" id="PF00633">
    <property type="entry name" value="HHH"/>
    <property type="match status" value="1"/>
</dbReference>
<dbReference type="SUPFAM" id="SSF55811">
    <property type="entry name" value="Nudix"/>
    <property type="match status" value="1"/>
</dbReference>
<dbReference type="PANTHER" id="PTHR42944:SF1">
    <property type="entry name" value="ADENINE DNA GLYCOSYLASE"/>
    <property type="match status" value="1"/>
</dbReference>
<dbReference type="NCBIfam" id="TIGR01084">
    <property type="entry name" value="mutY"/>
    <property type="match status" value="1"/>
</dbReference>
<protein>
    <recommendedName>
        <fullName evidence="5 14">Adenine DNA glycosylase</fullName>
        <ecNumber evidence="4 14">3.2.2.31</ecNumber>
    </recommendedName>
</protein>
<evidence type="ECO:0000256" key="9">
    <source>
        <dbReference type="ARBA" id="ARBA00022801"/>
    </source>
</evidence>
<dbReference type="InterPro" id="IPR004036">
    <property type="entry name" value="Endonuclease-III-like_CS2"/>
</dbReference>
<evidence type="ECO:0000313" key="17">
    <source>
        <dbReference type="Proteomes" id="UP001279642"/>
    </source>
</evidence>
<dbReference type="InterPro" id="IPR011257">
    <property type="entry name" value="DNA_glycosylase"/>
</dbReference>
<keyword evidence="7" id="KW-0479">Metal-binding</keyword>
<dbReference type="Gene3D" id="3.90.79.10">
    <property type="entry name" value="Nucleoside Triphosphate Pyrophosphohydrolase"/>
    <property type="match status" value="1"/>
</dbReference>
<evidence type="ECO:0000256" key="3">
    <source>
        <dbReference type="ARBA" id="ARBA00008343"/>
    </source>
</evidence>
<comment type="cofactor">
    <cofactor evidence="14">
        <name>[4Fe-4S] cluster</name>
        <dbReference type="ChEBI" id="CHEBI:49883"/>
    </cofactor>
    <text evidence="14">Binds 1 [4Fe-4S] cluster.</text>
</comment>
<dbReference type="PANTHER" id="PTHR42944">
    <property type="entry name" value="ADENINE DNA GLYCOSYLASE"/>
    <property type="match status" value="1"/>
</dbReference>
<name>A0ABU5EDG5_9PROT</name>
<dbReference type="SMART" id="SM00478">
    <property type="entry name" value="ENDO3c"/>
    <property type="match status" value="1"/>
</dbReference>
<gene>
    <name evidence="16" type="primary">mutY</name>
    <name evidence="16" type="ORF">SMD27_13910</name>
</gene>
<keyword evidence="8 14" id="KW-0227">DNA damage</keyword>
<accession>A0ABU5EDG5</accession>
<dbReference type="Gene3D" id="1.10.1670.10">
    <property type="entry name" value="Helix-hairpin-Helix base-excision DNA repair enzymes (C-terminal)"/>
    <property type="match status" value="1"/>
</dbReference>
<keyword evidence="6" id="KW-0004">4Fe-4S</keyword>
<dbReference type="InterPro" id="IPR004035">
    <property type="entry name" value="Endouclease-III_FeS-bd_BS"/>
</dbReference>
<keyword evidence="12" id="KW-0234">DNA repair</keyword>
<keyword evidence="11" id="KW-0411">Iron-sulfur</keyword>
<dbReference type="InterPro" id="IPR003265">
    <property type="entry name" value="HhH-GPD_domain"/>
</dbReference>
<dbReference type="InterPro" id="IPR023170">
    <property type="entry name" value="HhH_base_excis_C"/>
</dbReference>
<dbReference type="EC" id="3.2.2.31" evidence="4 14"/>
<dbReference type="PROSITE" id="PS00764">
    <property type="entry name" value="ENDONUCLEASE_III_1"/>
    <property type="match status" value="1"/>
</dbReference>
<dbReference type="RefSeq" id="WP_320509007.1">
    <property type="nucleotide sequence ID" value="NZ_JAXCLW010000003.1"/>
</dbReference>
<organism evidence="16 17">
    <name type="scientific">Dongia soli</name>
    <dbReference type="NCBI Taxonomy" id="600628"/>
    <lineage>
        <taxon>Bacteria</taxon>
        <taxon>Pseudomonadati</taxon>
        <taxon>Pseudomonadota</taxon>
        <taxon>Alphaproteobacteria</taxon>
        <taxon>Rhodospirillales</taxon>
        <taxon>Dongiaceae</taxon>
        <taxon>Dongia</taxon>
    </lineage>
</organism>
<dbReference type="CDD" id="cd03431">
    <property type="entry name" value="NUDIX_DNA_Glycosylase_C-MutY"/>
    <property type="match status" value="1"/>
</dbReference>
<sequence>MDTSQTISGRRKDQIAEELPPSLLAWYDRHRRLLPWRSLPGQHPDPYHVWLSEIMLQQTTVATVKGYFDAFLARWPRVEDLAAADLDQVLTAWAGLGYYARARNLHRCAQAVAALGRFPNTEAELLELPGIGPYTAAAIAAIAFDRPATILDGNVERVISRLHRVQTPLPKAKEELRALAAKLTPQHRPGDYAQAVMDLGATICTPTRPKCVLCPWRPACAAFAAGDAETYPRKAAKAVRPVRHGVAFWMINDKGEVALRRRPEKGLLGGMMEIPSTEWRTENWAEAEVRAQLPAAGKWQMLDGQVRHVFTHFELRLGVQRALIRKSPAADLIWVSPDRLSDYALPTVMRKVVDLAMNRKVSDVT</sequence>
<dbReference type="InterPro" id="IPR015797">
    <property type="entry name" value="NUDIX_hydrolase-like_dom_sf"/>
</dbReference>
<dbReference type="Proteomes" id="UP001279642">
    <property type="component" value="Unassembled WGS sequence"/>
</dbReference>
<dbReference type="Pfam" id="PF00730">
    <property type="entry name" value="HhH-GPD"/>
    <property type="match status" value="1"/>
</dbReference>
<comment type="catalytic activity">
    <reaction evidence="1 14">
        <text>Hydrolyzes free adenine bases from 7,8-dihydro-8-oxoguanine:adenine mismatched double-stranded DNA, leaving an apurinic site.</text>
        <dbReference type="EC" id="3.2.2.31"/>
    </reaction>
</comment>
<dbReference type="Pfam" id="PF14815">
    <property type="entry name" value="NUDIX_4"/>
    <property type="match status" value="1"/>
</dbReference>
<dbReference type="InterPro" id="IPR044298">
    <property type="entry name" value="MIG/MutY"/>
</dbReference>
<evidence type="ECO:0000256" key="12">
    <source>
        <dbReference type="ARBA" id="ARBA00023204"/>
    </source>
</evidence>
<evidence type="ECO:0000256" key="10">
    <source>
        <dbReference type="ARBA" id="ARBA00023004"/>
    </source>
</evidence>
<reference evidence="16 17" key="1">
    <citation type="journal article" date="2016" name="Antonie Van Leeuwenhoek">
        <title>Dongia soli sp. nov., isolated from soil from Dokdo, Korea.</title>
        <authorList>
            <person name="Kim D.U."/>
            <person name="Lee H."/>
            <person name="Kim H."/>
            <person name="Kim S.G."/>
            <person name="Ka J.O."/>
        </authorList>
    </citation>
    <scope>NUCLEOTIDE SEQUENCE [LARGE SCALE GENOMIC DNA]</scope>
    <source>
        <strain evidence="16 17">D78</strain>
    </source>
</reference>
<evidence type="ECO:0000256" key="14">
    <source>
        <dbReference type="RuleBase" id="RU365096"/>
    </source>
</evidence>
<dbReference type="InterPro" id="IPR005760">
    <property type="entry name" value="A/G_AdeGlyc_MutY"/>
</dbReference>
<evidence type="ECO:0000256" key="8">
    <source>
        <dbReference type="ARBA" id="ARBA00022763"/>
    </source>
</evidence>
<comment type="similarity">
    <text evidence="3 14">Belongs to the Nth/MutY family.</text>
</comment>
<keyword evidence="17" id="KW-1185">Reference proteome</keyword>
<feature type="domain" description="HhH-GPD" evidence="15">
    <location>
        <begin position="55"/>
        <end position="202"/>
    </location>
</feature>
<keyword evidence="10 14" id="KW-0408">Iron</keyword>
<dbReference type="SUPFAM" id="SSF48150">
    <property type="entry name" value="DNA-glycosylase"/>
    <property type="match status" value="1"/>
</dbReference>
<proteinExistence type="inferred from homology"/>
<evidence type="ECO:0000256" key="11">
    <source>
        <dbReference type="ARBA" id="ARBA00023014"/>
    </source>
</evidence>
<keyword evidence="13 14" id="KW-0326">Glycosidase</keyword>
<dbReference type="PROSITE" id="PS01155">
    <property type="entry name" value="ENDONUCLEASE_III_2"/>
    <property type="match status" value="1"/>
</dbReference>
<evidence type="ECO:0000313" key="16">
    <source>
        <dbReference type="EMBL" id="MDY0883942.1"/>
    </source>
</evidence>